<keyword evidence="2" id="KW-1185">Reference proteome</keyword>
<dbReference type="EMBL" id="ML209274">
    <property type="protein sequence ID" value="TFK58614.1"/>
    <property type="molecule type" value="Genomic_DNA"/>
</dbReference>
<sequence>MFCVLERRDVQMLEKGEERLFVREWGEAVRSRTAGHCSLENGESWRTGRHSDVGDRGEGVHSRMARHCSLENEKMFCIPERVESENGETFRCWRKGRCCSFENGETFWLENEKTFYVQERGESENGETFCVRERGDVGERGGDVFENGQMLERGDVLRWRRDRSGNGRRPTLERRPVGEWETSYVGEETSRGTGDVYVGEETGRGTGEPTWRMGRHPKTLGSPMASVGLDSC</sequence>
<proteinExistence type="predicted"/>
<accession>A0ACD2ZYU5</accession>
<organism evidence="1 2">
    <name type="scientific">Pluteus cervinus</name>
    <dbReference type="NCBI Taxonomy" id="181527"/>
    <lineage>
        <taxon>Eukaryota</taxon>
        <taxon>Fungi</taxon>
        <taxon>Dikarya</taxon>
        <taxon>Basidiomycota</taxon>
        <taxon>Agaricomycotina</taxon>
        <taxon>Agaricomycetes</taxon>
        <taxon>Agaricomycetidae</taxon>
        <taxon>Agaricales</taxon>
        <taxon>Pluteineae</taxon>
        <taxon>Pluteaceae</taxon>
        <taxon>Pluteus</taxon>
    </lineage>
</organism>
<reference evidence="1 2" key="1">
    <citation type="journal article" date="2019" name="Nat. Ecol. Evol.">
        <title>Megaphylogeny resolves global patterns of mushroom evolution.</title>
        <authorList>
            <person name="Varga T."/>
            <person name="Krizsan K."/>
            <person name="Foldi C."/>
            <person name="Dima B."/>
            <person name="Sanchez-Garcia M."/>
            <person name="Sanchez-Ramirez S."/>
            <person name="Szollosi G.J."/>
            <person name="Szarkandi J.G."/>
            <person name="Papp V."/>
            <person name="Albert L."/>
            <person name="Andreopoulos W."/>
            <person name="Angelini C."/>
            <person name="Antonin V."/>
            <person name="Barry K.W."/>
            <person name="Bougher N.L."/>
            <person name="Buchanan P."/>
            <person name="Buyck B."/>
            <person name="Bense V."/>
            <person name="Catcheside P."/>
            <person name="Chovatia M."/>
            <person name="Cooper J."/>
            <person name="Damon W."/>
            <person name="Desjardin D."/>
            <person name="Finy P."/>
            <person name="Geml J."/>
            <person name="Haridas S."/>
            <person name="Hughes K."/>
            <person name="Justo A."/>
            <person name="Karasinski D."/>
            <person name="Kautmanova I."/>
            <person name="Kiss B."/>
            <person name="Kocsube S."/>
            <person name="Kotiranta H."/>
            <person name="LaButti K.M."/>
            <person name="Lechner B.E."/>
            <person name="Liimatainen K."/>
            <person name="Lipzen A."/>
            <person name="Lukacs Z."/>
            <person name="Mihaltcheva S."/>
            <person name="Morgado L.N."/>
            <person name="Niskanen T."/>
            <person name="Noordeloos M.E."/>
            <person name="Ohm R.A."/>
            <person name="Ortiz-Santana B."/>
            <person name="Ovrebo C."/>
            <person name="Racz N."/>
            <person name="Riley R."/>
            <person name="Savchenko A."/>
            <person name="Shiryaev A."/>
            <person name="Soop K."/>
            <person name="Spirin V."/>
            <person name="Szebenyi C."/>
            <person name="Tomsovsky M."/>
            <person name="Tulloss R.E."/>
            <person name="Uehling J."/>
            <person name="Grigoriev I.V."/>
            <person name="Vagvolgyi C."/>
            <person name="Papp T."/>
            <person name="Martin F.M."/>
            <person name="Miettinen O."/>
            <person name="Hibbett D.S."/>
            <person name="Nagy L.G."/>
        </authorList>
    </citation>
    <scope>NUCLEOTIDE SEQUENCE [LARGE SCALE GENOMIC DNA]</scope>
    <source>
        <strain evidence="1 2">NL-1719</strain>
    </source>
</reference>
<evidence type="ECO:0000313" key="2">
    <source>
        <dbReference type="Proteomes" id="UP000308600"/>
    </source>
</evidence>
<gene>
    <name evidence="1" type="ORF">BDN72DRAFT_865800</name>
</gene>
<name>A0ACD2ZYU5_9AGAR</name>
<protein>
    <submittedName>
        <fullName evidence="1">Uncharacterized protein</fullName>
    </submittedName>
</protein>
<dbReference type="Proteomes" id="UP000308600">
    <property type="component" value="Unassembled WGS sequence"/>
</dbReference>
<evidence type="ECO:0000313" key="1">
    <source>
        <dbReference type="EMBL" id="TFK58614.1"/>
    </source>
</evidence>